<evidence type="ECO:0000313" key="2">
    <source>
        <dbReference type="EMBL" id="CAH1965483.1"/>
    </source>
</evidence>
<dbReference type="Proteomes" id="UP001152888">
    <property type="component" value="Unassembled WGS sequence"/>
</dbReference>
<accession>A0A9P0P142</accession>
<evidence type="ECO:0000256" key="1">
    <source>
        <dbReference type="SAM" id="MobiDB-lite"/>
    </source>
</evidence>
<feature type="compositionally biased region" description="Basic residues" evidence="1">
    <location>
        <begin position="58"/>
        <end position="71"/>
    </location>
</feature>
<comment type="caution">
    <text evidence="2">The sequence shown here is derived from an EMBL/GenBank/DDBJ whole genome shotgun (WGS) entry which is preliminary data.</text>
</comment>
<dbReference type="AlphaFoldDB" id="A0A9P0P142"/>
<gene>
    <name evidence="2" type="ORF">ACAOBT_LOCUS6361</name>
</gene>
<sequence>MTAGPQLRREEDVATTNPGGKKTTGLQTATERRLGDYEPWRKEDDGTTVEEDGTPTKVGRRRHHSGKKTAVPRREEDRTPTKVGRRRRDHGEKKSTGLWSKRHEEDDGTTAGRRRDTNQGGKKTTALRRKEYDGITAKENGIPS</sequence>
<feature type="region of interest" description="Disordered" evidence="1">
    <location>
        <begin position="1"/>
        <end position="144"/>
    </location>
</feature>
<feature type="compositionally biased region" description="Polar residues" evidence="1">
    <location>
        <begin position="14"/>
        <end position="29"/>
    </location>
</feature>
<proteinExistence type="predicted"/>
<name>A0A9P0P142_ACAOB</name>
<keyword evidence="3" id="KW-1185">Reference proteome</keyword>
<protein>
    <submittedName>
        <fullName evidence="2">Uncharacterized protein</fullName>
    </submittedName>
</protein>
<dbReference type="EMBL" id="CAKOFQ010006726">
    <property type="protein sequence ID" value="CAH1965483.1"/>
    <property type="molecule type" value="Genomic_DNA"/>
</dbReference>
<feature type="compositionally biased region" description="Basic and acidic residues" evidence="1">
    <location>
        <begin position="30"/>
        <end position="45"/>
    </location>
</feature>
<feature type="compositionally biased region" description="Basic and acidic residues" evidence="1">
    <location>
        <begin position="89"/>
        <end position="105"/>
    </location>
</feature>
<reference evidence="2" key="1">
    <citation type="submission" date="2022-03" db="EMBL/GenBank/DDBJ databases">
        <authorList>
            <person name="Sayadi A."/>
        </authorList>
    </citation>
    <scope>NUCLEOTIDE SEQUENCE</scope>
</reference>
<evidence type="ECO:0000313" key="3">
    <source>
        <dbReference type="Proteomes" id="UP001152888"/>
    </source>
</evidence>
<organism evidence="2 3">
    <name type="scientific">Acanthoscelides obtectus</name>
    <name type="common">Bean weevil</name>
    <name type="synonym">Bruchus obtectus</name>
    <dbReference type="NCBI Taxonomy" id="200917"/>
    <lineage>
        <taxon>Eukaryota</taxon>
        <taxon>Metazoa</taxon>
        <taxon>Ecdysozoa</taxon>
        <taxon>Arthropoda</taxon>
        <taxon>Hexapoda</taxon>
        <taxon>Insecta</taxon>
        <taxon>Pterygota</taxon>
        <taxon>Neoptera</taxon>
        <taxon>Endopterygota</taxon>
        <taxon>Coleoptera</taxon>
        <taxon>Polyphaga</taxon>
        <taxon>Cucujiformia</taxon>
        <taxon>Chrysomeloidea</taxon>
        <taxon>Chrysomelidae</taxon>
        <taxon>Bruchinae</taxon>
        <taxon>Bruchini</taxon>
        <taxon>Acanthoscelides</taxon>
    </lineage>
</organism>